<evidence type="ECO:0000313" key="2">
    <source>
        <dbReference type="WBParaSite" id="PS1159_v2.g10874.t1"/>
    </source>
</evidence>
<organism evidence="1 2">
    <name type="scientific">Panagrolaimus sp. PS1159</name>
    <dbReference type="NCBI Taxonomy" id="55785"/>
    <lineage>
        <taxon>Eukaryota</taxon>
        <taxon>Metazoa</taxon>
        <taxon>Ecdysozoa</taxon>
        <taxon>Nematoda</taxon>
        <taxon>Chromadorea</taxon>
        <taxon>Rhabditida</taxon>
        <taxon>Tylenchina</taxon>
        <taxon>Panagrolaimomorpha</taxon>
        <taxon>Panagrolaimoidea</taxon>
        <taxon>Panagrolaimidae</taxon>
        <taxon>Panagrolaimus</taxon>
    </lineage>
</organism>
<protein>
    <submittedName>
        <fullName evidence="2">Uncharacterized protein</fullName>
    </submittedName>
</protein>
<reference evidence="2" key="1">
    <citation type="submission" date="2022-11" db="UniProtKB">
        <authorList>
            <consortium name="WormBaseParasite"/>
        </authorList>
    </citation>
    <scope>IDENTIFICATION</scope>
</reference>
<accession>A0AC35EUR2</accession>
<proteinExistence type="predicted"/>
<name>A0AC35EUR2_9BILA</name>
<evidence type="ECO:0000313" key="1">
    <source>
        <dbReference type="Proteomes" id="UP000887580"/>
    </source>
</evidence>
<dbReference type="Proteomes" id="UP000887580">
    <property type="component" value="Unplaced"/>
</dbReference>
<dbReference type="WBParaSite" id="PS1159_v2.g10874.t1">
    <property type="protein sequence ID" value="PS1159_v2.g10874.t1"/>
    <property type="gene ID" value="PS1159_v2.g10874"/>
</dbReference>
<sequence>MANNSVYKKSGILLKKPQKINGSVEFQTQLIDRFFVGFEHPIDYSSAFRKVLKEEYDVEEEIGVRIDLTSGCQEFLDKPGILSFSLLLDYLIEQRQISHKGLKEVCAFLMFS</sequence>